<reference evidence="2 3" key="1">
    <citation type="journal article" date="2018" name="Sci. Rep.">
        <title>Genome sequence of the cauliflower mushroom Sparassis crispa (Hanabiratake) and its association with beneficial usage.</title>
        <authorList>
            <person name="Kiyama R."/>
            <person name="Furutani Y."/>
            <person name="Kawaguchi K."/>
            <person name="Nakanishi T."/>
        </authorList>
    </citation>
    <scope>NUCLEOTIDE SEQUENCE [LARGE SCALE GENOMIC DNA]</scope>
</reference>
<feature type="domain" description="BTB" evidence="1">
    <location>
        <begin position="14"/>
        <end position="74"/>
    </location>
</feature>
<dbReference type="CDD" id="cd18186">
    <property type="entry name" value="BTB_POZ_ZBTB_KLHL-like"/>
    <property type="match status" value="1"/>
</dbReference>
<dbReference type="EMBL" id="BFAD01000006">
    <property type="protein sequence ID" value="GBE84161.1"/>
    <property type="molecule type" value="Genomic_DNA"/>
</dbReference>
<dbReference type="InterPro" id="IPR011333">
    <property type="entry name" value="SKP1/BTB/POZ_sf"/>
</dbReference>
<dbReference type="AlphaFoldDB" id="A0A401GPJ6"/>
<protein>
    <recommendedName>
        <fullName evidence="1">BTB domain-containing protein</fullName>
    </recommendedName>
</protein>
<sequence>MFLEAAPPFNQATADVTFRSSDNVCFRLHKVILSLASPVFEGMFTIPRPAHGNDQPISVAEDSQTLDKLFRILYPIPDPPLETSAEVGAVLAAALKYDMDSAITVCKRALLDPALLRKDPYGVYAVALDLDLEDELRTSLSHILHCPYDLPKGPSTALWTIPVTLQNWFVQYRADCKAAAIEAVSSYLQRAHGDRGAFHYECAPCATYDGTSIGPMDFSLREDHYVAHSTDILSATPCGAALLEDKELGSTVFAVGENTAVRWTRLLHRRASDLHIALRRLVSFLIFIRRHGPFLSSD</sequence>
<dbReference type="SMART" id="SM00225">
    <property type="entry name" value="BTB"/>
    <property type="match status" value="1"/>
</dbReference>
<keyword evidence="3" id="KW-1185">Reference proteome</keyword>
<dbReference type="Pfam" id="PF00651">
    <property type="entry name" value="BTB"/>
    <property type="match status" value="1"/>
</dbReference>
<dbReference type="InterPro" id="IPR000210">
    <property type="entry name" value="BTB/POZ_dom"/>
</dbReference>
<comment type="caution">
    <text evidence="2">The sequence shown here is derived from an EMBL/GenBank/DDBJ whole genome shotgun (WGS) entry which is preliminary data.</text>
</comment>
<dbReference type="PROSITE" id="PS50097">
    <property type="entry name" value="BTB"/>
    <property type="match status" value="1"/>
</dbReference>
<proteinExistence type="predicted"/>
<dbReference type="STRING" id="139825.A0A401GPJ6"/>
<evidence type="ECO:0000313" key="3">
    <source>
        <dbReference type="Proteomes" id="UP000287166"/>
    </source>
</evidence>
<name>A0A401GPJ6_9APHY</name>
<accession>A0A401GPJ6</accession>
<dbReference type="SUPFAM" id="SSF54695">
    <property type="entry name" value="POZ domain"/>
    <property type="match status" value="1"/>
</dbReference>
<dbReference type="Proteomes" id="UP000287166">
    <property type="component" value="Unassembled WGS sequence"/>
</dbReference>
<dbReference type="Gene3D" id="3.30.710.10">
    <property type="entry name" value="Potassium Channel Kv1.1, Chain A"/>
    <property type="match status" value="1"/>
</dbReference>
<gene>
    <name evidence="2" type="ORF">SCP_0601390</name>
</gene>
<dbReference type="OrthoDB" id="3164835at2759"/>
<organism evidence="2 3">
    <name type="scientific">Sparassis crispa</name>
    <dbReference type="NCBI Taxonomy" id="139825"/>
    <lineage>
        <taxon>Eukaryota</taxon>
        <taxon>Fungi</taxon>
        <taxon>Dikarya</taxon>
        <taxon>Basidiomycota</taxon>
        <taxon>Agaricomycotina</taxon>
        <taxon>Agaricomycetes</taxon>
        <taxon>Polyporales</taxon>
        <taxon>Sparassidaceae</taxon>
        <taxon>Sparassis</taxon>
    </lineage>
</organism>
<dbReference type="InParanoid" id="A0A401GPJ6"/>
<evidence type="ECO:0000313" key="2">
    <source>
        <dbReference type="EMBL" id="GBE84161.1"/>
    </source>
</evidence>
<evidence type="ECO:0000259" key="1">
    <source>
        <dbReference type="PROSITE" id="PS50097"/>
    </source>
</evidence>
<dbReference type="RefSeq" id="XP_027615074.1">
    <property type="nucleotide sequence ID" value="XM_027759273.1"/>
</dbReference>
<dbReference type="GeneID" id="38781078"/>